<gene>
    <name evidence="2" type="ORF">EHO51_20195</name>
    <name evidence="3" type="ORF">F7D13_17330</name>
</gene>
<evidence type="ECO:0000313" key="3">
    <source>
        <dbReference type="EMBL" id="QGM95864.1"/>
    </source>
</evidence>
<dbReference type="RefSeq" id="WP_109026933.1">
    <property type="nucleotide sequence ID" value="NZ_CP044330.1"/>
</dbReference>
<dbReference type="KEGG" id="mros:EHO51_20195"/>
<dbReference type="EMBL" id="CP034088">
    <property type="protein sequence ID" value="AZG79111.1"/>
    <property type="molecule type" value="Genomic_DNA"/>
</dbReference>
<protein>
    <recommendedName>
        <fullName evidence="1">Anti-sigma factor NepR domain-containing protein</fullName>
    </recommendedName>
</protein>
<name>A0A3G8MB55_9HYPH</name>
<sequence>MGQPRLLPQKVEDLIGEQLRAMYGDILGEPLPDRFLDLLERLETDRVLVFGVPDRQKKRDASINSPKERGLFSRFVRQQLRAG</sequence>
<keyword evidence="5" id="KW-1185">Reference proteome</keyword>
<geneLocation type="plasmid" evidence="4">
    <name>pgw6_2</name>
</geneLocation>
<evidence type="ECO:0000259" key="1">
    <source>
        <dbReference type="Pfam" id="PF18557"/>
    </source>
</evidence>
<proteinExistence type="predicted"/>
<keyword evidence="2" id="KW-0614">Plasmid</keyword>
<geneLocation type="plasmid" evidence="2">
    <name>pGW6_2</name>
</geneLocation>
<evidence type="ECO:0000313" key="5">
    <source>
        <dbReference type="Proteomes" id="UP000424673"/>
    </source>
</evidence>
<organism evidence="2 4">
    <name type="scientific">Methylocystis rosea</name>
    <dbReference type="NCBI Taxonomy" id="173366"/>
    <lineage>
        <taxon>Bacteria</taxon>
        <taxon>Pseudomonadati</taxon>
        <taxon>Pseudomonadota</taxon>
        <taxon>Alphaproteobacteria</taxon>
        <taxon>Hyphomicrobiales</taxon>
        <taxon>Methylocystaceae</taxon>
        <taxon>Methylocystis</taxon>
    </lineage>
</organism>
<evidence type="ECO:0000313" key="4">
    <source>
        <dbReference type="Proteomes" id="UP000273982"/>
    </source>
</evidence>
<feature type="domain" description="Anti-sigma factor NepR" evidence="1">
    <location>
        <begin position="13"/>
        <end position="43"/>
    </location>
</feature>
<dbReference type="EMBL" id="CP044330">
    <property type="protein sequence ID" value="QGM95864.1"/>
    <property type="molecule type" value="Genomic_DNA"/>
</dbReference>
<dbReference type="InterPro" id="IPR041649">
    <property type="entry name" value="NepR"/>
</dbReference>
<reference evidence="3 5" key="2">
    <citation type="journal article" date="2021" name="AMB Express">
        <title>Isolation and characterisation of Methylocystis spp. for poly-3-hydroxybutyrate production using waste methane feedstocks.</title>
        <authorList>
            <person name="Rumah B.L."/>
            <person name="Stead C.E."/>
            <person name="Claxton Stevens B.H."/>
            <person name="Minton N.P."/>
            <person name="Grosse-Honebrink A."/>
            <person name="Zhang Y."/>
        </authorList>
    </citation>
    <scope>NUCLEOTIDE SEQUENCE [LARGE SCALE GENOMIC DNA]</scope>
    <source>
        <strain evidence="3 5">BRCS1</strain>
        <plasmid evidence="3 5">unnamed2</plasmid>
    </source>
</reference>
<evidence type="ECO:0000313" key="2">
    <source>
        <dbReference type="EMBL" id="AZG79111.1"/>
    </source>
</evidence>
<dbReference type="Proteomes" id="UP000273982">
    <property type="component" value="Plasmid pGW6_2"/>
</dbReference>
<accession>A0A3G8MB55</accession>
<geneLocation type="plasmid" evidence="3 5">
    <name>unnamed2</name>
</geneLocation>
<dbReference type="Proteomes" id="UP000424673">
    <property type="component" value="Plasmid unnamed2"/>
</dbReference>
<reference evidence="2 4" key="1">
    <citation type="submission" date="2018-11" db="EMBL/GenBank/DDBJ databases">
        <title>Genome squencing of methanotrophic bacteria isolated from alkaline groundwater in Korea.</title>
        <authorList>
            <person name="Nguyen L.N."/>
        </authorList>
    </citation>
    <scope>NUCLEOTIDE SEQUENCE [LARGE SCALE GENOMIC DNA]</scope>
    <source>
        <strain evidence="2 4">GW6</strain>
        <plasmid evidence="2">pGW6_2</plasmid>
        <plasmid evidence="4">pgw6_2</plasmid>
    </source>
</reference>
<dbReference type="AlphaFoldDB" id="A0A3G8MB55"/>
<dbReference type="Pfam" id="PF18557">
    <property type="entry name" value="NepR"/>
    <property type="match status" value="1"/>
</dbReference>